<dbReference type="InterPro" id="IPR006439">
    <property type="entry name" value="HAD-SF_hydro_IA"/>
</dbReference>
<gene>
    <name evidence="1" type="ORF">AUR04nite_31200</name>
</gene>
<dbReference type="PANTHER" id="PTHR43611">
    <property type="entry name" value="ALPHA-D-GLUCOSE 1-PHOSPHATE PHOSPHATASE"/>
    <property type="match status" value="1"/>
</dbReference>
<evidence type="ECO:0008006" key="3">
    <source>
        <dbReference type="Google" id="ProtNLM"/>
    </source>
</evidence>
<dbReference type="PRINTS" id="PR00413">
    <property type="entry name" value="HADHALOGNASE"/>
</dbReference>
<dbReference type="EMBL" id="BJNY01000022">
    <property type="protein sequence ID" value="GED07588.1"/>
    <property type="molecule type" value="Genomic_DNA"/>
</dbReference>
<protein>
    <recommendedName>
        <fullName evidence="3">Haloacid dehalogenase</fullName>
    </recommendedName>
</protein>
<organism evidence="1 2">
    <name type="scientific">Glutamicibacter uratoxydans</name>
    <name type="common">Arthrobacter uratoxydans</name>
    <dbReference type="NCBI Taxonomy" id="43667"/>
    <lineage>
        <taxon>Bacteria</taxon>
        <taxon>Bacillati</taxon>
        <taxon>Actinomycetota</taxon>
        <taxon>Actinomycetes</taxon>
        <taxon>Micrococcales</taxon>
        <taxon>Micrococcaceae</taxon>
        <taxon>Glutamicibacter</taxon>
    </lineage>
</organism>
<proteinExistence type="predicted"/>
<keyword evidence="2" id="KW-1185">Reference proteome</keyword>
<dbReference type="InterPro" id="IPR036412">
    <property type="entry name" value="HAD-like_sf"/>
</dbReference>
<evidence type="ECO:0000313" key="1">
    <source>
        <dbReference type="EMBL" id="GED07588.1"/>
    </source>
</evidence>
<comment type="caution">
    <text evidence="1">The sequence shown here is derived from an EMBL/GenBank/DDBJ whole genome shotgun (WGS) entry which is preliminary data.</text>
</comment>
<sequence length="118" mass="13049">MRPSVDGEVLELVDELRTSDFATAILTNGTDEVPYELHSQGIAPHFDHIFNSAEIGVAKPEPEVFDFVLRVLDLPADSVFFADDSASKLTGAHTRGIHTHHFRDIAGLRRALRDVNVI</sequence>
<name>A0A4Y4DW27_GLUUR</name>
<evidence type="ECO:0000313" key="2">
    <source>
        <dbReference type="Proteomes" id="UP000316612"/>
    </source>
</evidence>
<accession>A0A4Y4DW27</accession>
<dbReference type="PANTHER" id="PTHR43611:SF3">
    <property type="entry name" value="FLAVIN MONONUCLEOTIDE HYDROLASE 1, CHLOROPLATIC"/>
    <property type="match status" value="1"/>
</dbReference>
<dbReference type="Pfam" id="PF00702">
    <property type="entry name" value="Hydrolase"/>
    <property type="match status" value="1"/>
</dbReference>
<dbReference type="NCBIfam" id="TIGR01509">
    <property type="entry name" value="HAD-SF-IA-v3"/>
    <property type="match status" value="1"/>
</dbReference>
<dbReference type="Gene3D" id="3.40.50.1000">
    <property type="entry name" value="HAD superfamily/HAD-like"/>
    <property type="match status" value="1"/>
</dbReference>
<dbReference type="SUPFAM" id="SSF56784">
    <property type="entry name" value="HAD-like"/>
    <property type="match status" value="1"/>
</dbReference>
<reference evidence="1 2" key="1">
    <citation type="submission" date="2019-06" db="EMBL/GenBank/DDBJ databases">
        <title>Whole genome shotgun sequence of Glutamicibacter uratoxydans NBRC 15515.</title>
        <authorList>
            <person name="Hosoyama A."/>
            <person name="Uohara A."/>
            <person name="Ohji S."/>
            <person name="Ichikawa N."/>
        </authorList>
    </citation>
    <scope>NUCLEOTIDE SEQUENCE [LARGE SCALE GENOMIC DNA]</scope>
    <source>
        <strain evidence="1 2">NBRC 15515</strain>
    </source>
</reference>
<dbReference type="Proteomes" id="UP000316612">
    <property type="component" value="Unassembled WGS sequence"/>
</dbReference>
<dbReference type="InterPro" id="IPR023214">
    <property type="entry name" value="HAD_sf"/>
</dbReference>
<dbReference type="AlphaFoldDB" id="A0A4Y4DW27"/>